<keyword evidence="3" id="KW-1185">Reference proteome</keyword>
<feature type="compositionally biased region" description="Basic and acidic residues" evidence="1">
    <location>
        <begin position="154"/>
        <end position="164"/>
    </location>
</feature>
<dbReference type="RefSeq" id="WP_330483404.1">
    <property type="nucleotide sequence ID" value="NZ_JAZBJZ010000030.1"/>
</dbReference>
<organism evidence="2 3">
    <name type="scientific">Tumidithrix elongata BACA0141</name>
    <dbReference type="NCBI Taxonomy" id="2716417"/>
    <lineage>
        <taxon>Bacteria</taxon>
        <taxon>Bacillati</taxon>
        <taxon>Cyanobacteriota</taxon>
        <taxon>Cyanophyceae</taxon>
        <taxon>Pseudanabaenales</taxon>
        <taxon>Pseudanabaenaceae</taxon>
        <taxon>Tumidithrix</taxon>
        <taxon>Tumidithrix elongata</taxon>
    </lineage>
</organism>
<feature type="compositionally biased region" description="Polar residues" evidence="1">
    <location>
        <begin position="124"/>
        <end position="153"/>
    </location>
</feature>
<evidence type="ECO:0008006" key="4">
    <source>
        <dbReference type="Google" id="ProtNLM"/>
    </source>
</evidence>
<dbReference type="AlphaFoldDB" id="A0AAW9PS12"/>
<evidence type="ECO:0000313" key="3">
    <source>
        <dbReference type="Proteomes" id="UP001333818"/>
    </source>
</evidence>
<dbReference type="EMBL" id="JAZBJZ010000030">
    <property type="protein sequence ID" value="MEE3716975.1"/>
    <property type="molecule type" value="Genomic_DNA"/>
</dbReference>
<comment type="caution">
    <text evidence="2">The sequence shown here is derived from an EMBL/GenBank/DDBJ whole genome shotgun (WGS) entry which is preliminary data.</text>
</comment>
<name>A0AAW9PS12_9CYAN</name>
<evidence type="ECO:0000313" key="2">
    <source>
        <dbReference type="EMBL" id="MEE3716975.1"/>
    </source>
</evidence>
<protein>
    <recommendedName>
        <fullName evidence="4">Helix-turn-helix domain-containing protein</fullName>
    </recommendedName>
</protein>
<accession>A0AAW9PS12</accession>
<dbReference type="Proteomes" id="UP001333818">
    <property type="component" value="Unassembled WGS sequence"/>
</dbReference>
<gene>
    <name evidence="2" type="ORF">V2H45_09480</name>
</gene>
<evidence type="ECO:0000256" key="1">
    <source>
        <dbReference type="SAM" id="MobiDB-lite"/>
    </source>
</evidence>
<feature type="region of interest" description="Disordered" evidence="1">
    <location>
        <begin position="101"/>
        <end position="183"/>
    </location>
</feature>
<reference evidence="2" key="1">
    <citation type="submission" date="2024-01" db="EMBL/GenBank/DDBJ databases">
        <title>Bank of Algae and Cyanobacteria of the Azores (BACA) strain genomes.</title>
        <authorList>
            <person name="Luz R."/>
            <person name="Cordeiro R."/>
            <person name="Fonseca A."/>
            <person name="Goncalves V."/>
        </authorList>
    </citation>
    <scope>NUCLEOTIDE SEQUENCE</scope>
    <source>
        <strain evidence="2">BACA0141</strain>
    </source>
</reference>
<proteinExistence type="predicted"/>
<sequence length="385" mass="42674">MSIIKVNHERNFTQIDNETIRDRRLSFKARGLLTLLLSYPHNWEIYVPALVEASEKDGEEAVRTGLKELETLGYLYKQRVKDACGKFRGWMYVISETANSVGEDESTETVKTTSGKTERGKTASGKSGTKNTYRTNTELTNTLSSPTPSQLESQAERENFDRSETGSVPAESVPEISDSQGEDLSAKAQAIGEDNFSAPAPQPKISNFESAGAIAQSLTSGQKQSPDSPQIVTVTVESKDEDGNKTTSHVQLDITDPDYRTWIVGYCIRKMPDQPERDSLNEDLLVSSLARKPETQRRYVQHCQKLAERAEIERLAPIQPVHPPPAKFATIGSKCAMLQAKWMLPQCRNAAIAQAQELGFEVTDTGIALPAYADPETLLDKWEAF</sequence>